<accession>A0ABR6YBM3</accession>
<dbReference type="PANTHER" id="PTHR38590:SF1">
    <property type="entry name" value="BLL0828 PROTEIN"/>
    <property type="match status" value="1"/>
</dbReference>
<dbReference type="Gene3D" id="3.40.960.10">
    <property type="entry name" value="VSR Endonuclease"/>
    <property type="match status" value="1"/>
</dbReference>
<dbReference type="PANTHER" id="PTHR38590">
    <property type="entry name" value="BLL0828 PROTEIN"/>
    <property type="match status" value="1"/>
</dbReference>
<protein>
    <submittedName>
        <fullName evidence="2">Endonuclease domain-containing protein</fullName>
    </submittedName>
</protein>
<dbReference type="Pfam" id="PF04480">
    <property type="entry name" value="DUF559"/>
    <property type="match status" value="1"/>
</dbReference>
<dbReference type="InterPro" id="IPR007569">
    <property type="entry name" value="DUF559"/>
</dbReference>
<dbReference type="CDD" id="cd01038">
    <property type="entry name" value="Endonuclease_DUF559"/>
    <property type="match status" value="1"/>
</dbReference>
<comment type="caution">
    <text evidence="2">The sequence shown here is derived from an EMBL/GenBank/DDBJ whole genome shotgun (WGS) entry which is preliminary data.</text>
</comment>
<sequence length="77" mass="9297">MTDVERLLWSRLRCEQLGFKFRRQHPFLNFVLGFVCLELKLVVELDGSQHLEAQNYDEYRTKCLNDAGYLVLRFWNN</sequence>
<proteinExistence type="predicted"/>
<dbReference type="InterPro" id="IPR011335">
    <property type="entry name" value="Restrct_endonuc-II-like"/>
</dbReference>
<keyword evidence="2" id="KW-0255">Endonuclease</keyword>
<keyword evidence="2" id="KW-0378">Hydrolase</keyword>
<dbReference type="GO" id="GO:0004519">
    <property type="term" value="F:endonuclease activity"/>
    <property type="evidence" value="ECO:0007669"/>
    <property type="project" value="UniProtKB-KW"/>
</dbReference>
<evidence type="ECO:0000313" key="2">
    <source>
        <dbReference type="EMBL" id="MBC3873962.1"/>
    </source>
</evidence>
<keyword evidence="3" id="KW-1185">Reference proteome</keyword>
<dbReference type="EMBL" id="JACOGA010000008">
    <property type="protein sequence ID" value="MBC3873962.1"/>
    <property type="molecule type" value="Genomic_DNA"/>
</dbReference>
<dbReference type="SUPFAM" id="SSF52980">
    <property type="entry name" value="Restriction endonuclease-like"/>
    <property type="match status" value="1"/>
</dbReference>
<name>A0ABR6YBM3_9BURK</name>
<dbReference type="Proteomes" id="UP000624279">
    <property type="component" value="Unassembled WGS sequence"/>
</dbReference>
<reference evidence="2 3" key="1">
    <citation type="submission" date="2020-08" db="EMBL/GenBank/DDBJ databases">
        <title>Novel species isolated from subtropical streams in China.</title>
        <authorList>
            <person name="Lu H."/>
        </authorList>
    </citation>
    <scope>NUCLEOTIDE SEQUENCE [LARGE SCALE GENOMIC DNA]</scope>
    <source>
        <strain evidence="2 3">LX15W</strain>
    </source>
</reference>
<dbReference type="InterPro" id="IPR047216">
    <property type="entry name" value="Endonuclease_DUF559_bact"/>
</dbReference>
<feature type="domain" description="DUF559" evidence="1">
    <location>
        <begin position="1"/>
        <end position="77"/>
    </location>
</feature>
<dbReference type="RefSeq" id="WP_186942046.1">
    <property type="nucleotide sequence ID" value="NZ_JACOGA010000008.1"/>
</dbReference>
<gene>
    <name evidence="2" type="ORF">H8K55_10195</name>
</gene>
<evidence type="ECO:0000259" key="1">
    <source>
        <dbReference type="Pfam" id="PF04480"/>
    </source>
</evidence>
<organism evidence="2 3">
    <name type="scientific">Undibacterium flavidum</name>
    <dbReference type="NCBI Taxonomy" id="2762297"/>
    <lineage>
        <taxon>Bacteria</taxon>
        <taxon>Pseudomonadati</taxon>
        <taxon>Pseudomonadota</taxon>
        <taxon>Betaproteobacteria</taxon>
        <taxon>Burkholderiales</taxon>
        <taxon>Oxalobacteraceae</taxon>
        <taxon>Undibacterium</taxon>
    </lineage>
</organism>
<evidence type="ECO:0000313" key="3">
    <source>
        <dbReference type="Proteomes" id="UP000624279"/>
    </source>
</evidence>
<keyword evidence="2" id="KW-0540">Nuclease</keyword>